<proteinExistence type="predicted"/>
<feature type="domain" description="F-box" evidence="2">
    <location>
        <begin position="33"/>
        <end position="80"/>
    </location>
</feature>
<accession>A0A3D8RN67</accession>
<dbReference type="SUPFAM" id="SSF81383">
    <property type="entry name" value="F-box domain"/>
    <property type="match status" value="1"/>
</dbReference>
<dbReference type="Proteomes" id="UP000256645">
    <property type="component" value="Unassembled WGS sequence"/>
</dbReference>
<comment type="caution">
    <text evidence="3">The sequence shown here is derived from an EMBL/GenBank/DDBJ whole genome shotgun (WGS) entry which is preliminary data.</text>
</comment>
<dbReference type="OrthoDB" id="3219396at2759"/>
<dbReference type="STRING" id="1849047.A0A3D8RN67"/>
<gene>
    <name evidence="3" type="ORF">BP6252_06383</name>
</gene>
<feature type="region of interest" description="Disordered" evidence="1">
    <location>
        <begin position="202"/>
        <end position="227"/>
    </location>
</feature>
<dbReference type="SMART" id="SM00256">
    <property type="entry name" value="FBOX"/>
    <property type="match status" value="1"/>
</dbReference>
<evidence type="ECO:0000259" key="2">
    <source>
        <dbReference type="PROSITE" id="PS50181"/>
    </source>
</evidence>
<feature type="compositionally biased region" description="Low complexity" evidence="1">
    <location>
        <begin position="15"/>
        <end position="33"/>
    </location>
</feature>
<evidence type="ECO:0000256" key="1">
    <source>
        <dbReference type="SAM" id="MobiDB-lite"/>
    </source>
</evidence>
<keyword evidence="4" id="KW-1185">Reference proteome</keyword>
<feature type="region of interest" description="Disordered" evidence="1">
    <location>
        <begin position="1"/>
        <end position="35"/>
    </location>
</feature>
<reference evidence="3 4" key="1">
    <citation type="journal article" date="2018" name="IMA Fungus">
        <title>IMA Genome-F 9: Draft genome sequence of Annulohypoxylon stygium, Aspergillus mulundensis, Berkeleyomyces basicola (syn. Thielaviopsis basicola), Ceratocystis smalleyi, two Cercospora beticola strains, Coleophoma cylindrospora, Fusarium fracticaudum, Phialophora cf. hyalina, and Morchella septimelata.</title>
        <authorList>
            <person name="Wingfield B.D."/>
            <person name="Bills G.F."/>
            <person name="Dong Y."/>
            <person name="Huang W."/>
            <person name="Nel W.J."/>
            <person name="Swalarsk-Parry B.S."/>
            <person name="Vaghefi N."/>
            <person name="Wilken P.M."/>
            <person name="An Z."/>
            <person name="de Beer Z.W."/>
            <person name="De Vos L."/>
            <person name="Chen L."/>
            <person name="Duong T.A."/>
            <person name="Gao Y."/>
            <person name="Hammerbacher A."/>
            <person name="Kikkert J.R."/>
            <person name="Li Y."/>
            <person name="Li H."/>
            <person name="Li K."/>
            <person name="Li Q."/>
            <person name="Liu X."/>
            <person name="Ma X."/>
            <person name="Naidoo K."/>
            <person name="Pethybridge S.J."/>
            <person name="Sun J."/>
            <person name="Steenkamp E.T."/>
            <person name="van der Nest M.A."/>
            <person name="van Wyk S."/>
            <person name="Wingfield M.J."/>
            <person name="Xiong C."/>
            <person name="Yue Q."/>
            <person name="Zhang X."/>
        </authorList>
    </citation>
    <scope>NUCLEOTIDE SEQUENCE [LARGE SCALE GENOMIC DNA]</scope>
    <source>
        <strain evidence="3 4">BP6252</strain>
    </source>
</reference>
<dbReference type="Gene3D" id="1.20.1280.50">
    <property type="match status" value="1"/>
</dbReference>
<evidence type="ECO:0000313" key="4">
    <source>
        <dbReference type="Proteomes" id="UP000256645"/>
    </source>
</evidence>
<organism evidence="3 4">
    <name type="scientific">Coleophoma cylindrospora</name>
    <dbReference type="NCBI Taxonomy" id="1849047"/>
    <lineage>
        <taxon>Eukaryota</taxon>
        <taxon>Fungi</taxon>
        <taxon>Dikarya</taxon>
        <taxon>Ascomycota</taxon>
        <taxon>Pezizomycotina</taxon>
        <taxon>Leotiomycetes</taxon>
        <taxon>Helotiales</taxon>
        <taxon>Dermateaceae</taxon>
        <taxon>Coleophoma</taxon>
    </lineage>
</organism>
<dbReference type="EMBL" id="PDLM01000006">
    <property type="protein sequence ID" value="RDW75241.1"/>
    <property type="molecule type" value="Genomic_DNA"/>
</dbReference>
<dbReference type="Pfam" id="PF12937">
    <property type="entry name" value="F-box-like"/>
    <property type="match status" value="1"/>
</dbReference>
<dbReference type="PROSITE" id="PS50181">
    <property type="entry name" value="FBOX"/>
    <property type="match status" value="1"/>
</dbReference>
<dbReference type="Gene3D" id="6.10.140.2040">
    <property type="match status" value="1"/>
</dbReference>
<dbReference type="InterPro" id="IPR001810">
    <property type="entry name" value="F-box_dom"/>
</dbReference>
<protein>
    <recommendedName>
        <fullName evidence="2">F-box domain-containing protein</fullName>
    </recommendedName>
</protein>
<dbReference type="AlphaFoldDB" id="A0A3D8RN67"/>
<dbReference type="InterPro" id="IPR036047">
    <property type="entry name" value="F-box-like_dom_sf"/>
</dbReference>
<sequence length="255" mass="28501">MEAEYTADASSSRATNPPAKPNSSTTSATNTPPQSLADLPDELLLHILSYIDIPDLLAISRTTHHFRHLSTDPLLHLARIHRNSLSLSHSLSVRPSLAELMHQRIFVTRTSLAARALGRNLIKIKLNRALPLRPSASTLVEKGVLPREATYLAPSLIETKRRVERERVKDVLRHWVEEWRRKGDEMGANVGERPDVRRMARRFTKGSGNGGGGPGDARWGSLRRGETKEMPTRAKVLGLRRFWEKVGREGVSGVH</sequence>
<name>A0A3D8RN67_9HELO</name>
<evidence type="ECO:0000313" key="3">
    <source>
        <dbReference type="EMBL" id="RDW75241.1"/>
    </source>
</evidence>